<dbReference type="Pfam" id="PF08241">
    <property type="entry name" value="Methyltransf_11"/>
    <property type="match status" value="1"/>
</dbReference>
<dbReference type="AlphaFoldDB" id="A0A0R1WG46"/>
<dbReference type="GO" id="GO:0032259">
    <property type="term" value="P:methylation"/>
    <property type="evidence" value="ECO:0007669"/>
    <property type="project" value="UniProtKB-KW"/>
</dbReference>
<dbReference type="GO" id="GO:0008757">
    <property type="term" value="F:S-adenosylmethionine-dependent methyltransferase activity"/>
    <property type="evidence" value="ECO:0007669"/>
    <property type="project" value="InterPro"/>
</dbReference>
<accession>A0A0R1WG46</accession>
<feature type="domain" description="Methyltransferase type 11" evidence="2">
    <location>
        <begin position="75"/>
        <end position="184"/>
    </location>
</feature>
<organism evidence="3 4">
    <name type="scientific">Limosilactobacillus oris DSM 4864</name>
    <dbReference type="NCBI Taxonomy" id="1423779"/>
    <lineage>
        <taxon>Bacteria</taxon>
        <taxon>Bacillati</taxon>
        <taxon>Bacillota</taxon>
        <taxon>Bacilli</taxon>
        <taxon>Lactobacillales</taxon>
        <taxon>Lactobacillaceae</taxon>
        <taxon>Limosilactobacillus</taxon>
    </lineage>
</organism>
<dbReference type="SUPFAM" id="SSF53335">
    <property type="entry name" value="S-adenosyl-L-methionine-dependent methyltransferases"/>
    <property type="match status" value="1"/>
</dbReference>
<feature type="transmembrane region" description="Helical" evidence="1">
    <location>
        <begin position="7"/>
        <end position="26"/>
    </location>
</feature>
<keyword evidence="1" id="KW-0812">Transmembrane</keyword>
<evidence type="ECO:0000259" key="2">
    <source>
        <dbReference type="Pfam" id="PF08241"/>
    </source>
</evidence>
<keyword evidence="1" id="KW-0472">Membrane</keyword>
<evidence type="ECO:0000313" key="3">
    <source>
        <dbReference type="EMBL" id="KRM16753.1"/>
    </source>
</evidence>
<sequence length="228" mass="25204">MKKGLDAPLVPIIFTACGLVGMIPAWNSHQLYNFFFPVLMLVLATIFVHTSYWGKYAIIRQTVAALKIPQNSQVLDLGTGHGTVLLAVAGKLQRPGKVVGIDLWKSADQSSNSLTATQQNIEAAGVSDVAEIKTADMTKLPFDDESFDYVFASLAIHNVKPQAQRELALREALRVLKPAGYLVIIDLEHVGEFKRYLNEQNCRQVSVKRAGFNGLWGWLPTRILVAEK</sequence>
<dbReference type="InterPro" id="IPR029063">
    <property type="entry name" value="SAM-dependent_MTases_sf"/>
</dbReference>
<evidence type="ECO:0000256" key="1">
    <source>
        <dbReference type="SAM" id="Phobius"/>
    </source>
</evidence>
<proteinExistence type="predicted"/>
<protein>
    <submittedName>
        <fullName evidence="3">Methyltransferase domain protein</fullName>
    </submittedName>
</protein>
<dbReference type="PROSITE" id="PS51257">
    <property type="entry name" value="PROKAR_LIPOPROTEIN"/>
    <property type="match status" value="1"/>
</dbReference>
<reference evidence="3 4" key="1">
    <citation type="journal article" date="2015" name="Genome Announc.">
        <title>Expanding the biotechnology potential of lactobacilli through comparative genomics of 213 strains and associated genera.</title>
        <authorList>
            <person name="Sun Z."/>
            <person name="Harris H.M."/>
            <person name="McCann A."/>
            <person name="Guo C."/>
            <person name="Argimon S."/>
            <person name="Zhang W."/>
            <person name="Yang X."/>
            <person name="Jeffery I.B."/>
            <person name="Cooney J.C."/>
            <person name="Kagawa T.F."/>
            <person name="Liu W."/>
            <person name="Song Y."/>
            <person name="Salvetti E."/>
            <person name="Wrobel A."/>
            <person name="Rasinkangas P."/>
            <person name="Parkhill J."/>
            <person name="Rea M.C."/>
            <person name="O'Sullivan O."/>
            <person name="Ritari J."/>
            <person name="Douillard F.P."/>
            <person name="Paul Ross R."/>
            <person name="Yang R."/>
            <person name="Briner A.E."/>
            <person name="Felis G.E."/>
            <person name="de Vos W.M."/>
            <person name="Barrangou R."/>
            <person name="Klaenhammer T.R."/>
            <person name="Caufield P.W."/>
            <person name="Cui Y."/>
            <person name="Zhang H."/>
            <person name="O'Toole P.W."/>
        </authorList>
    </citation>
    <scope>NUCLEOTIDE SEQUENCE [LARGE SCALE GENOMIC DNA]</scope>
    <source>
        <strain evidence="3 4">DSM 4864</strain>
    </source>
</reference>
<dbReference type="PANTHER" id="PTHR45277">
    <property type="entry name" value="EXPRESSED PROTEIN"/>
    <property type="match status" value="1"/>
</dbReference>
<dbReference type="Gene3D" id="3.40.50.150">
    <property type="entry name" value="Vaccinia Virus protein VP39"/>
    <property type="match status" value="1"/>
</dbReference>
<gene>
    <name evidence="3" type="ORF">FC49_GL000858</name>
</gene>
<dbReference type="PANTHER" id="PTHR45277:SF1">
    <property type="entry name" value="EXPRESSED PROTEIN"/>
    <property type="match status" value="1"/>
</dbReference>
<dbReference type="CDD" id="cd02440">
    <property type="entry name" value="AdoMet_MTases"/>
    <property type="match status" value="1"/>
</dbReference>
<comment type="caution">
    <text evidence="3">The sequence shown here is derived from an EMBL/GenBank/DDBJ whole genome shotgun (WGS) entry which is preliminary data.</text>
</comment>
<feature type="transmembrane region" description="Helical" evidence="1">
    <location>
        <begin position="32"/>
        <end position="52"/>
    </location>
</feature>
<dbReference type="RefSeq" id="WP_056984006.1">
    <property type="nucleotide sequence ID" value="NZ_AZGE01000002.1"/>
</dbReference>
<name>A0A0R1WG46_9LACO</name>
<keyword evidence="3" id="KW-0489">Methyltransferase</keyword>
<keyword evidence="1" id="KW-1133">Transmembrane helix</keyword>
<dbReference type="InterPro" id="IPR013216">
    <property type="entry name" value="Methyltransf_11"/>
</dbReference>
<dbReference type="Proteomes" id="UP000050973">
    <property type="component" value="Unassembled WGS sequence"/>
</dbReference>
<dbReference type="EMBL" id="AZGE01000002">
    <property type="protein sequence ID" value="KRM16753.1"/>
    <property type="molecule type" value="Genomic_DNA"/>
</dbReference>
<keyword evidence="3" id="KW-0808">Transferase</keyword>
<dbReference type="PATRIC" id="fig|1423779.3.peg.876"/>
<evidence type="ECO:0000313" key="4">
    <source>
        <dbReference type="Proteomes" id="UP000050973"/>
    </source>
</evidence>